<dbReference type="AlphaFoldDB" id="A0ABD2AX34"/>
<dbReference type="EMBL" id="JAUDFV010000138">
    <property type="protein sequence ID" value="KAL2725172.1"/>
    <property type="molecule type" value="Genomic_DNA"/>
</dbReference>
<protein>
    <submittedName>
        <fullName evidence="1">Uncharacterized protein</fullName>
    </submittedName>
</protein>
<proteinExistence type="predicted"/>
<evidence type="ECO:0000313" key="2">
    <source>
        <dbReference type="Proteomes" id="UP001607302"/>
    </source>
</evidence>
<sequence>LQIFEFSKYAAIRSVVLAKFVKFYNITDPGPTARRLLHSGTHGLTLTLLFTTTTIHKNSKQRVSNAKIAVPSVTAYSGTDLRSAQLSQRPRPVVLSRQIRRDPRLNPTALTILTRVSRKHSREYIEYVGTKLGLNRARGHQRSCQPTLAPVSTYLARTGEKKSFYPLGRKTFLIPA</sequence>
<name>A0ABD2AX34_VESSQ</name>
<evidence type="ECO:0000313" key="1">
    <source>
        <dbReference type="EMBL" id="KAL2725172.1"/>
    </source>
</evidence>
<feature type="non-terminal residue" evidence="1">
    <location>
        <position position="1"/>
    </location>
</feature>
<keyword evidence="2" id="KW-1185">Reference proteome</keyword>
<accession>A0ABD2AX34</accession>
<organism evidence="1 2">
    <name type="scientific">Vespula squamosa</name>
    <name type="common">Southern yellow jacket</name>
    <name type="synonym">Wasp</name>
    <dbReference type="NCBI Taxonomy" id="30214"/>
    <lineage>
        <taxon>Eukaryota</taxon>
        <taxon>Metazoa</taxon>
        <taxon>Ecdysozoa</taxon>
        <taxon>Arthropoda</taxon>
        <taxon>Hexapoda</taxon>
        <taxon>Insecta</taxon>
        <taxon>Pterygota</taxon>
        <taxon>Neoptera</taxon>
        <taxon>Endopterygota</taxon>
        <taxon>Hymenoptera</taxon>
        <taxon>Apocrita</taxon>
        <taxon>Aculeata</taxon>
        <taxon>Vespoidea</taxon>
        <taxon>Vespidae</taxon>
        <taxon>Vespinae</taxon>
        <taxon>Vespula</taxon>
    </lineage>
</organism>
<gene>
    <name evidence="1" type="ORF">V1478_007845</name>
</gene>
<reference evidence="1 2" key="1">
    <citation type="journal article" date="2024" name="Ann. Entomol. Soc. Am.">
        <title>Genomic analyses of the southern and eastern yellowjacket wasps (Hymenoptera: Vespidae) reveal evolutionary signatures of social life.</title>
        <authorList>
            <person name="Catto M.A."/>
            <person name="Caine P.B."/>
            <person name="Orr S.E."/>
            <person name="Hunt B.G."/>
            <person name="Goodisman M.A.D."/>
        </authorList>
    </citation>
    <scope>NUCLEOTIDE SEQUENCE [LARGE SCALE GENOMIC DNA]</scope>
    <source>
        <strain evidence="1">233</strain>
        <tissue evidence="1">Head and thorax</tissue>
    </source>
</reference>
<comment type="caution">
    <text evidence="1">The sequence shown here is derived from an EMBL/GenBank/DDBJ whole genome shotgun (WGS) entry which is preliminary data.</text>
</comment>
<dbReference type="Proteomes" id="UP001607302">
    <property type="component" value="Unassembled WGS sequence"/>
</dbReference>